<accession>A0ABS0GJD8</accession>
<proteinExistence type="predicted"/>
<dbReference type="EMBL" id="JADPMR010000004">
    <property type="protein sequence ID" value="MBF9002556.1"/>
    <property type="molecule type" value="Genomic_DNA"/>
</dbReference>
<name>A0ABS0GJD8_9VIBR</name>
<keyword evidence="2" id="KW-1185">Reference proteome</keyword>
<dbReference type="PANTHER" id="PTHR35175">
    <property type="entry name" value="DUF1289 DOMAIN-CONTAINING PROTEIN"/>
    <property type="match status" value="1"/>
</dbReference>
<evidence type="ECO:0000313" key="2">
    <source>
        <dbReference type="Proteomes" id="UP000597206"/>
    </source>
</evidence>
<dbReference type="Pfam" id="PF06945">
    <property type="entry name" value="DUF1289"/>
    <property type="match status" value="1"/>
</dbReference>
<reference evidence="1 2" key="1">
    <citation type="submission" date="2020-11" db="EMBL/GenBank/DDBJ databases">
        <title>Vibrio nitrifigilis sp. nov., a marine nitrogen-fixing bacterium isolated from the lagoon sediment of an islet inside an atoll.</title>
        <authorList>
            <person name="Wang L.-T."/>
            <person name="Shieh W.Y."/>
        </authorList>
    </citation>
    <scope>NUCLEOTIDE SEQUENCE [LARGE SCALE GENOMIC DNA]</scope>
    <source>
        <strain evidence="1 2">NFV-1</strain>
    </source>
</reference>
<evidence type="ECO:0000313" key="1">
    <source>
        <dbReference type="EMBL" id="MBF9002556.1"/>
    </source>
</evidence>
<comment type="caution">
    <text evidence="1">The sequence shown here is derived from an EMBL/GenBank/DDBJ whole genome shotgun (WGS) entry which is preliminary data.</text>
</comment>
<organism evidence="1 2">
    <name type="scientific">Vibrio nitrifigilis</name>
    <dbReference type="NCBI Taxonomy" id="2789781"/>
    <lineage>
        <taxon>Bacteria</taxon>
        <taxon>Pseudomonadati</taxon>
        <taxon>Pseudomonadota</taxon>
        <taxon>Gammaproteobacteria</taxon>
        <taxon>Vibrionales</taxon>
        <taxon>Vibrionaceae</taxon>
        <taxon>Vibrio</taxon>
    </lineage>
</organism>
<dbReference type="InterPro" id="IPR010710">
    <property type="entry name" value="DUF1289"/>
</dbReference>
<dbReference type="PANTHER" id="PTHR35175:SF2">
    <property type="entry name" value="DUF1289 DOMAIN-CONTAINING PROTEIN"/>
    <property type="match status" value="1"/>
</dbReference>
<dbReference type="RefSeq" id="WP_196124450.1">
    <property type="nucleotide sequence ID" value="NZ_JADPMR010000004.1"/>
</dbReference>
<gene>
    <name evidence="1" type="ORF">I1A42_18955</name>
</gene>
<protein>
    <submittedName>
        <fullName evidence="1">DUF1289 domain-containing protein</fullName>
    </submittedName>
</protein>
<dbReference type="Proteomes" id="UP000597206">
    <property type="component" value="Unassembled WGS sequence"/>
</dbReference>
<sequence length="63" mass="7325">MKDSQSNVKSPCIRRCCLDEHDVCVGCFRTLNEILAWNEANAQERQDILQRCAQRAKNRPQFS</sequence>